<evidence type="ECO:0000313" key="3">
    <source>
        <dbReference type="Proteomes" id="UP000286415"/>
    </source>
</evidence>
<proteinExistence type="predicted"/>
<accession>A0A8T1LXH3</accession>
<keyword evidence="3" id="KW-1185">Reference proteome</keyword>
<organism evidence="2 3">
    <name type="scientific">Clonorchis sinensis</name>
    <name type="common">Chinese liver fluke</name>
    <dbReference type="NCBI Taxonomy" id="79923"/>
    <lineage>
        <taxon>Eukaryota</taxon>
        <taxon>Metazoa</taxon>
        <taxon>Spiralia</taxon>
        <taxon>Lophotrochozoa</taxon>
        <taxon>Platyhelminthes</taxon>
        <taxon>Trematoda</taxon>
        <taxon>Digenea</taxon>
        <taxon>Opisthorchiida</taxon>
        <taxon>Opisthorchiata</taxon>
        <taxon>Opisthorchiidae</taxon>
        <taxon>Clonorchis</taxon>
    </lineage>
</organism>
<dbReference type="EMBL" id="NIRI02000076">
    <property type="protein sequence ID" value="KAG5441663.1"/>
    <property type="molecule type" value="Genomic_DNA"/>
</dbReference>
<gene>
    <name evidence="2" type="ORF">CSKR_200013</name>
</gene>
<sequence length="136" mass="15043">MLVGTACYTSTRSTHCSARFSALHHAYQQSTPGALHAESRVHSQTTNSHTMQTALTTAEPGPTSSLSRVEFWLFTSSPANCHRSSESKSTKSTTPLPRPCITRDTEKAPARWDAERTVVYLRTQDSNGCERLLQNM</sequence>
<feature type="region of interest" description="Disordered" evidence="1">
    <location>
        <begin position="79"/>
        <end position="107"/>
    </location>
</feature>
<dbReference type="Proteomes" id="UP000286415">
    <property type="component" value="Unassembled WGS sequence"/>
</dbReference>
<name>A0A8T1LXH3_CLOSI</name>
<reference evidence="2 3" key="2">
    <citation type="journal article" date="2021" name="Genomics">
        <title>High-quality reference genome for Clonorchis sinensis.</title>
        <authorList>
            <person name="Young N.D."/>
            <person name="Stroehlein A.J."/>
            <person name="Kinkar L."/>
            <person name="Wang T."/>
            <person name="Sohn W.M."/>
            <person name="Chang B.C.H."/>
            <person name="Kaur P."/>
            <person name="Weisz D."/>
            <person name="Dudchenko O."/>
            <person name="Aiden E.L."/>
            <person name="Korhonen P.K."/>
            <person name="Gasser R.B."/>
        </authorList>
    </citation>
    <scope>NUCLEOTIDE SEQUENCE [LARGE SCALE GENOMIC DNA]</scope>
    <source>
        <strain evidence="2">Cs-k2</strain>
    </source>
</reference>
<evidence type="ECO:0000256" key="1">
    <source>
        <dbReference type="SAM" id="MobiDB-lite"/>
    </source>
</evidence>
<evidence type="ECO:0000313" key="2">
    <source>
        <dbReference type="EMBL" id="KAG5441663.1"/>
    </source>
</evidence>
<protein>
    <submittedName>
        <fullName evidence="2">Uncharacterized protein</fullName>
    </submittedName>
</protein>
<comment type="caution">
    <text evidence="2">The sequence shown here is derived from an EMBL/GenBank/DDBJ whole genome shotgun (WGS) entry which is preliminary data.</text>
</comment>
<reference evidence="2 3" key="1">
    <citation type="journal article" date="2018" name="Biotechnol. Adv.">
        <title>Improved genomic resources and new bioinformatic workflow for the carcinogenic parasite Clonorchis sinensis: Biotechnological implications.</title>
        <authorList>
            <person name="Wang D."/>
            <person name="Korhonen P.K."/>
            <person name="Gasser R.B."/>
            <person name="Young N.D."/>
        </authorList>
    </citation>
    <scope>NUCLEOTIDE SEQUENCE [LARGE SCALE GENOMIC DNA]</scope>
    <source>
        <strain evidence="2">Cs-k2</strain>
    </source>
</reference>
<dbReference type="AlphaFoldDB" id="A0A8T1LXH3"/>